<dbReference type="Proteomes" id="UP000001227">
    <property type="component" value="Chromosome"/>
</dbReference>
<reference evidence="2 3" key="1">
    <citation type="journal article" date="2010" name="J. Bacteriol.">
        <title>The genome of the amoeba symbiont 'Candidatus Amoebophilus asiaticus' reveals common mechanisms for host cell interaction among amoeba-associated bacteria.</title>
        <authorList>
            <person name="Schmitz-Esser S."/>
            <person name="Tischler P."/>
            <person name="Arnold R."/>
            <person name="Montanaro J."/>
            <person name="Wagner M."/>
            <person name="Rattei T."/>
            <person name="Horn M."/>
        </authorList>
    </citation>
    <scope>NUCLEOTIDE SEQUENCE [LARGE SCALE GENOMIC DNA]</scope>
    <source>
        <strain evidence="2 3">5a2</strain>
    </source>
</reference>
<dbReference type="KEGG" id="aas:Aasi_1663"/>
<dbReference type="HOGENOM" id="CLU_1399931_0_0_10"/>
<keyword evidence="1" id="KW-0175">Coiled coil</keyword>
<dbReference type="EMBL" id="CP001102">
    <property type="protein sequence ID" value="ACP20967.1"/>
    <property type="molecule type" value="Genomic_DNA"/>
</dbReference>
<keyword evidence="3" id="KW-1185">Reference proteome</keyword>
<dbReference type="STRING" id="452471.Aasi_1663"/>
<evidence type="ECO:0000313" key="2">
    <source>
        <dbReference type="EMBL" id="ACP20967.1"/>
    </source>
</evidence>
<name>C3L3S6_AMOA5</name>
<dbReference type="AlphaFoldDB" id="C3L3S6"/>
<evidence type="ECO:0000313" key="3">
    <source>
        <dbReference type="Proteomes" id="UP000001227"/>
    </source>
</evidence>
<proteinExistence type="predicted"/>
<evidence type="ECO:0000256" key="1">
    <source>
        <dbReference type="SAM" id="Coils"/>
    </source>
</evidence>
<feature type="coiled-coil region" evidence="1">
    <location>
        <begin position="91"/>
        <end position="118"/>
    </location>
</feature>
<dbReference type="RefSeq" id="WP_012472842.1">
    <property type="nucleotide sequence ID" value="NC_010830.1"/>
</dbReference>
<protein>
    <submittedName>
        <fullName evidence="2">Uncharacterized protein</fullName>
    </submittedName>
</protein>
<dbReference type="eggNOG" id="COG3772">
    <property type="taxonomic scope" value="Bacteria"/>
</dbReference>
<sequence length="194" mass="21865">MKNINALADLPSSKHSLNELEKLSVQVEAALDKERYNAVVGEIKQVLDTRIETINRLQEEEADPVIIIATAREIKPHVEAAIKHLEEFSTKQDKSSSIENLKEAKSQLEAVIRDYSHRKILLDKYKAVFRQAAKHISKRIEQEQEELAKSVGKPVGKPEITITNKPGITIAQLEEMFGDDQSNTCDLQKLLEAV</sequence>
<accession>C3L3S6</accession>
<gene>
    <name evidence="2" type="ordered locus">Aasi_1663</name>
</gene>
<organism evidence="2 3">
    <name type="scientific">Amoebophilus asiaticus (strain 5a2)</name>
    <dbReference type="NCBI Taxonomy" id="452471"/>
    <lineage>
        <taxon>Bacteria</taxon>
        <taxon>Pseudomonadati</taxon>
        <taxon>Bacteroidota</taxon>
        <taxon>Cytophagia</taxon>
        <taxon>Cytophagales</taxon>
        <taxon>Amoebophilaceae</taxon>
        <taxon>Candidatus Amoebophilus</taxon>
    </lineage>
</organism>